<evidence type="ECO:0000256" key="4">
    <source>
        <dbReference type="ARBA" id="ARBA00022692"/>
    </source>
</evidence>
<feature type="non-terminal residue" evidence="11">
    <location>
        <position position="623"/>
    </location>
</feature>
<evidence type="ECO:0000313" key="12">
    <source>
        <dbReference type="Proteomes" id="UP000242770"/>
    </source>
</evidence>
<keyword evidence="12" id="KW-1185">Reference proteome</keyword>
<organism evidence="11 12">
    <name type="scientific">Sporisorium scitamineum</name>
    <dbReference type="NCBI Taxonomy" id="49012"/>
    <lineage>
        <taxon>Eukaryota</taxon>
        <taxon>Fungi</taxon>
        <taxon>Dikarya</taxon>
        <taxon>Basidiomycota</taxon>
        <taxon>Ustilaginomycotina</taxon>
        <taxon>Ustilaginomycetes</taxon>
        <taxon>Ustilaginales</taxon>
        <taxon>Ustilaginaceae</taxon>
        <taxon>Sporisorium</taxon>
    </lineage>
</organism>
<keyword evidence="5" id="KW-0571">Peptide transport</keyword>
<gene>
    <name evidence="11" type="primary">SSCI22020.1</name>
</gene>
<dbReference type="GO" id="GO:0035673">
    <property type="term" value="F:oligopeptide transmembrane transporter activity"/>
    <property type="evidence" value="ECO:0007669"/>
    <property type="project" value="InterPro"/>
</dbReference>
<feature type="transmembrane region" description="Helical" evidence="10">
    <location>
        <begin position="488"/>
        <end position="507"/>
    </location>
</feature>
<dbReference type="InterPro" id="IPR004813">
    <property type="entry name" value="OPT"/>
</dbReference>
<feature type="compositionally biased region" description="Polar residues" evidence="9">
    <location>
        <begin position="30"/>
        <end position="43"/>
    </location>
</feature>
<dbReference type="EMBL" id="CCFA01001155">
    <property type="protein sequence ID" value="CDR99488.1"/>
    <property type="molecule type" value="Genomic_DNA"/>
</dbReference>
<evidence type="ECO:0000256" key="1">
    <source>
        <dbReference type="ARBA" id="ARBA00004141"/>
    </source>
</evidence>
<proteinExistence type="inferred from homology"/>
<dbReference type="PANTHER" id="PTHR22601">
    <property type="entry name" value="ISP4 LIKE PROTEIN"/>
    <property type="match status" value="1"/>
</dbReference>
<evidence type="ECO:0000256" key="10">
    <source>
        <dbReference type="SAM" id="Phobius"/>
    </source>
</evidence>
<feature type="compositionally biased region" description="Acidic residues" evidence="9">
    <location>
        <begin position="44"/>
        <end position="61"/>
    </location>
</feature>
<feature type="transmembrane region" description="Helical" evidence="10">
    <location>
        <begin position="563"/>
        <end position="583"/>
    </location>
</feature>
<dbReference type="STRING" id="49012.A0A0F7RVX5"/>
<keyword evidence="6" id="KW-0653">Protein transport</keyword>
<evidence type="ECO:0000313" key="11">
    <source>
        <dbReference type="EMBL" id="CDR99488.1"/>
    </source>
</evidence>
<protein>
    <recommendedName>
        <fullName evidence="13">Oligopeptide transporter</fullName>
    </recommendedName>
</protein>
<reference evidence="12" key="1">
    <citation type="submission" date="2014-06" db="EMBL/GenBank/DDBJ databases">
        <authorList>
            <person name="Berkman P.J."/>
        </authorList>
    </citation>
    <scope>NUCLEOTIDE SEQUENCE [LARGE SCALE GENOMIC DNA]</scope>
</reference>
<evidence type="ECO:0000256" key="6">
    <source>
        <dbReference type="ARBA" id="ARBA00022927"/>
    </source>
</evidence>
<evidence type="ECO:0000256" key="7">
    <source>
        <dbReference type="ARBA" id="ARBA00022989"/>
    </source>
</evidence>
<evidence type="ECO:0000256" key="8">
    <source>
        <dbReference type="ARBA" id="ARBA00023136"/>
    </source>
</evidence>
<keyword evidence="7 10" id="KW-1133">Transmembrane helix</keyword>
<dbReference type="AlphaFoldDB" id="A0A0F7RVX5"/>
<feature type="compositionally biased region" description="Basic and acidic residues" evidence="9">
    <location>
        <begin position="92"/>
        <end position="104"/>
    </location>
</feature>
<keyword evidence="4 10" id="KW-0812">Transmembrane</keyword>
<dbReference type="Proteomes" id="UP000242770">
    <property type="component" value="Unassembled WGS sequence"/>
</dbReference>
<accession>A0A0F7RVX5</accession>
<dbReference type="GO" id="GO:0016020">
    <property type="term" value="C:membrane"/>
    <property type="evidence" value="ECO:0007669"/>
    <property type="project" value="UniProtKB-SubCell"/>
</dbReference>
<comment type="similarity">
    <text evidence="2">Belongs to the oligopeptide OPT transporter family.</text>
</comment>
<keyword evidence="3" id="KW-0813">Transport</keyword>
<feature type="transmembrane region" description="Helical" evidence="10">
    <location>
        <begin position="381"/>
        <end position="400"/>
    </location>
</feature>
<dbReference type="GO" id="GO:0015031">
    <property type="term" value="P:protein transport"/>
    <property type="evidence" value="ECO:0007669"/>
    <property type="project" value="UniProtKB-KW"/>
</dbReference>
<comment type="subcellular location">
    <subcellularLocation>
        <location evidence="1">Membrane</location>
        <topology evidence="1">Multi-pass membrane protein</topology>
    </subcellularLocation>
</comment>
<evidence type="ECO:0000256" key="3">
    <source>
        <dbReference type="ARBA" id="ARBA00022448"/>
    </source>
</evidence>
<dbReference type="InterPro" id="IPR004648">
    <property type="entry name" value="Oligpept_transpt"/>
</dbReference>
<evidence type="ECO:0000256" key="5">
    <source>
        <dbReference type="ARBA" id="ARBA00022856"/>
    </source>
</evidence>
<evidence type="ECO:0000256" key="2">
    <source>
        <dbReference type="ARBA" id="ARBA00008807"/>
    </source>
</evidence>
<feature type="transmembrane region" description="Helical" evidence="10">
    <location>
        <begin position="527"/>
        <end position="551"/>
    </location>
</feature>
<feature type="compositionally biased region" description="Polar residues" evidence="9">
    <location>
        <begin position="195"/>
        <end position="210"/>
    </location>
</feature>
<feature type="transmembrane region" description="Helical" evidence="10">
    <location>
        <begin position="412"/>
        <end position="436"/>
    </location>
</feature>
<feature type="transmembrane region" description="Helical" evidence="10">
    <location>
        <begin position="603"/>
        <end position="620"/>
    </location>
</feature>
<feature type="compositionally biased region" description="Low complexity" evidence="9">
    <location>
        <begin position="1"/>
        <end position="17"/>
    </location>
</feature>
<evidence type="ECO:0000256" key="9">
    <source>
        <dbReference type="SAM" id="MobiDB-lite"/>
    </source>
</evidence>
<dbReference type="Pfam" id="PF03169">
    <property type="entry name" value="OPT"/>
    <property type="match status" value="1"/>
</dbReference>
<feature type="transmembrane region" description="Helical" evidence="10">
    <location>
        <begin position="456"/>
        <end position="481"/>
    </location>
</feature>
<evidence type="ECO:0008006" key="13">
    <source>
        <dbReference type="Google" id="ProtNLM"/>
    </source>
</evidence>
<feature type="region of interest" description="Disordered" evidence="9">
    <location>
        <begin position="181"/>
        <end position="210"/>
    </location>
</feature>
<feature type="region of interest" description="Disordered" evidence="9">
    <location>
        <begin position="1"/>
        <end position="114"/>
    </location>
</feature>
<sequence>MNSSGRPTTGKPTTGCPGTRGGAADLRPPTQGQGTHLPQQQDTYIEEEWDEEGYESEDDGDMFAFVPPNLGPAPELQHNPLDPSIDNQNRQQHADHATNRHVDVDAPAPDVSDQNETYYYDKATGAVYDLQGRLVVVSAQKLATAQPDAPLHAQVRGFQHNADARESPAYEITLDNVLAQSSTKPRMSTDHRSFDSASTFTRDPSGQPLNHARSYTTFPSMEALPEADSLPASRSGASEMRTTLPQGTRDIGITASGGGSLDQAIPVQGKRQSAQIDAFSSSLPELHRSAEMDDNLKYPCDSAGYAYNDVYKDDLHMVHFNEIGQGHGLVHPTHEGTEVGARGMRMVELEMDMEEDSPYPKVRASVSNVDDTKMPVNMLRMWFISIFLTILAMGANKFFLLPKPAPTFSSTVILLIAYPIGKLLVAIMPIHIWMLPHWLGSAEFSLNPGIYNIKEHAFTSIMASISIITAYGINVVIGVGLAGLCRRFLVWPASMIWPQNLVSATILNTLHAEEDGADGTMTRFCFFMVFGLGAFLLYWVPGYLFMVLSFFNWVCWIWPKNMPVNMVFGSYTSIGLSTLTIDWTQISYIGSPLIVPWWAECNIFFGFVIFIWIAVPIMWFKNA</sequence>
<keyword evidence="8 10" id="KW-0472">Membrane</keyword>
<name>A0A0F7RVX5_9BASI</name>